<organism evidence="3 4">
    <name type="scientific">Megalops atlanticus</name>
    <name type="common">Tarpon</name>
    <name type="synonym">Clupea gigantea</name>
    <dbReference type="NCBI Taxonomy" id="7932"/>
    <lineage>
        <taxon>Eukaryota</taxon>
        <taxon>Metazoa</taxon>
        <taxon>Chordata</taxon>
        <taxon>Craniata</taxon>
        <taxon>Vertebrata</taxon>
        <taxon>Euteleostomi</taxon>
        <taxon>Actinopterygii</taxon>
        <taxon>Neopterygii</taxon>
        <taxon>Teleostei</taxon>
        <taxon>Elopiformes</taxon>
        <taxon>Megalopidae</taxon>
        <taxon>Megalops</taxon>
    </lineage>
</organism>
<evidence type="ECO:0000256" key="1">
    <source>
        <dbReference type="SAM" id="MobiDB-lite"/>
    </source>
</evidence>
<sequence length="171" mass="19407">MRGEKTCEKKTMFTNISATCKEIQTDNGSFMYSLTSGRNRTEADCEASWLFPNETVVANAPPDPQVIPPAESVEPDWLTTNQCVRELQYRRDCISGFSEWINFHITDPTDSHPADSWSVLTWLLPLIIVFICLALAFIVYLAYKHRSKQGTSDRNKMDPGSEQASCDEYLL</sequence>
<feature type="transmembrane region" description="Helical" evidence="2">
    <location>
        <begin position="122"/>
        <end position="143"/>
    </location>
</feature>
<dbReference type="AlphaFoldDB" id="A0A9D3TAB8"/>
<proteinExistence type="predicted"/>
<name>A0A9D3TAB8_MEGAT</name>
<protein>
    <submittedName>
        <fullName evidence="3">Uncharacterized protein</fullName>
    </submittedName>
</protein>
<dbReference type="OrthoDB" id="10289124at2759"/>
<evidence type="ECO:0000313" key="3">
    <source>
        <dbReference type="EMBL" id="KAG7469473.1"/>
    </source>
</evidence>
<dbReference type="Proteomes" id="UP001046870">
    <property type="component" value="Chromosome 10"/>
</dbReference>
<keyword evidence="2" id="KW-0472">Membrane</keyword>
<keyword evidence="4" id="KW-1185">Reference proteome</keyword>
<evidence type="ECO:0000256" key="2">
    <source>
        <dbReference type="SAM" id="Phobius"/>
    </source>
</evidence>
<keyword evidence="2" id="KW-0812">Transmembrane</keyword>
<feature type="region of interest" description="Disordered" evidence="1">
    <location>
        <begin position="149"/>
        <end position="171"/>
    </location>
</feature>
<gene>
    <name evidence="3" type="ORF">MATL_G00129270</name>
</gene>
<dbReference type="EMBL" id="JAFDVH010000010">
    <property type="protein sequence ID" value="KAG7469473.1"/>
    <property type="molecule type" value="Genomic_DNA"/>
</dbReference>
<keyword evidence="2" id="KW-1133">Transmembrane helix</keyword>
<evidence type="ECO:0000313" key="4">
    <source>
        <dbReference type="Proteomes" id="UP001046870"/>
    </source>
</evidence>
<comment type="caution">
    <text evidence="3">The sequence shown here is derived from an EMBL/GenBank/DDBJ whole genome shotgun (WGS) entry which is preliminary data.</text>
</comment>
<accession>A0A9D3TAB8</accession>
<reference evidence="3" key="1">
    <citation type="submission" date="2021-01" db="EMBL/GenBank/DDBJ databases">
        <authorList>
            <person name="Zahm M."/>
            <person name="Roques C."/>
            <person name="Cabau C."/>
            <person name="Klopp C."/>
            <person name="Donnadieu C."/>
            <person name="Jouanno E."/>
            <person name="Lampietro C."/>
            <person name="Louis A."/>
            <person name="Herpin A."/>
            <person name="Echchiki A."/>
            <person name="Berthelot C."/>
            <person name="Parey E."/>
            <person name="Roest-Crollius H."/>
            <person name="Braasch I."/>
            <person name="Postlethwait J."/>
            <person name="Bobe J."/>
            <person name="Montfort J."/>
            <person name="Bouchez O."/>
            <person name="Begum T."/>
            <person name="Mejri S."/>
            <person name="Adams A."/>
            <person name="Chen W.-J."/>
            <person name="Guiguen Y."/>
        </authorList>
    </citation>
    <scope>NUCLEOTIDE SEQUENCE</scope>
    <source>
        <strain evidence="3">YG-15Mar2019-1</strain>
        <tissue evidence="3">Brain</tissue>
    </source>
</reference>